<dbReference type="EMBL" id="CM004394">
    <property type="protein sequence ID" value="OAY42655.1"/>
    <property type="molecule type" value="Genomic_DNA"/>
</dbReference>
<dbReference type="AlphaFoldDB" id="A0A2C9VDS2"/>
<protein>
    <submittedName>
        <fullName evidence="1">Uncharacterized protein</fullName>
    </submittedName>
</protein>
<name>A0A2C9VDS2_MANES</name>
<reference evidence="1" key="1">
    <citation type="submission" date="2016-02" db="EMBL/GenBank/DDBJ databases">
        <title>WGS assembly of Manihot esculenta.</title>
        <authorList>
            <person name="Bredeson J.V."/>
            <person name="Prochnik S.E."/>
            <person name="Lyons J.B."/>
            <person name="Schmutz J."/>
            <person name="Grimwood J."/>
            <person name="Vrebalov J."/>
            <person name="Bart R.S."/>
            <person name="Amuge T."/>
            <person name="Ferguson M.E."/>
            <person name="Green R."/>
            <person name="Putnam N."/>
            <person name="Stites J."/>
            <person name="Rounsley S."/>
            <person name="Rokhsar D.S."/>
        </authorList>
    </citation>
    <scope>NUCLEOTIDE SEQUENCE [LARGE SCALE GENOMIC DNA]</scope>
    <source>
        <tissue evidence="1">Leaf</tissue>
    </source>
</reference>
<accession>A0A2C9VDS2</accession>
<sequence>MRCDILKLSCGNNQNGVPLMLYRLGLSGDGWWHNFGIAVSAAICISYLQKFCDLHIGCRALGGSKLDHRGKQ</sequence>
<organism evidence="1">
    <name type="scientific">Manihot esculenta</name>
    <name type="common">Cassava</name>
    <name type="synonym">Jatropha manihot</name>
    <dbReference type="NCBI Taxonomy" id="3983"/>
    <lineage>
        <taxon>Eukaryota</taxon>
        <taxon>Viridiplantae</taxon>
        <taxon>Streptophyta</taxon>
        <taxon>Embryophyta</taxon>
        <taxon>Tracheophyta</taxon>
        <taxon>Spermatophyta</taxon>
        <taxon>Magnoliopsida</taxon>
        <taxon>eudicotyledons</taxon>
        <taxon>Gunneridae</taxon>
        <taxon>Pentapetalae</taxon>
        <taxon>rosids</taxon>
        <taxon>fabids</taxon>
        <taxon>Malpighiales</taxon>
        <taxon>Euphorbiaceae</taxon>
        <taxon>Crotonoideae</taxon>
        <taxon>Manihoteae</taxon>
        <taxon>Manihot</taxon>
    </lineage>
</organism>
<evidence type="ECO:0000313" key="1">
    <source>
        <dbReference type="EMBL" id="OAY42655.1"/>
    </source>
</evidence>
<proteinExistence type="predicted"/>
<gene>
    <name evidence="1" type="ORF">MANES_08G005300</name>
</gene>